<dbReference type="GeneID" id="81389731"/>
<dbReference type="GO" id="GO:0016020">
    <property type="term" value="C:membrane"/>
    <property type="evidence" value="ECO:0007669"/>
    <property type="project" value="UniProtKB-SubCell"/>
</dbReference>
<feature type="transmembrane region" description="Helical" evidence="7">
    <location>
        <begin position="428"/>
        <end position="452"/>
    </location>
</feature>
<dbReference type="EMBL" id="JAPQKT010000012">
    <property type="protein sequence ID" value="KAJ5215168.1"/>
    <property type="molecule type" value="Genomic_DNA"/>
</dbReference>
<evidence type="ECO:0000256" key="1">
    <source>
        <dbReference type="ARBA" id="ARBA00004141"/>
    </source>
</evidence>
<dbReference type="OrthoDB" id="40134at2759"/>
<organism evidence="9 10">
    <name type="scientific">Penicillium citrinum</name>
    <dbReference type="NCBI Taxonomy" id="5077"/>
    <lineage>
        <taxon>Eukaryota</taxon>
        <taxon>Fungi</taxon>
        <taxon>Dikarya</taxon>
        <taxon>Ascomycota</taxon>
        <taxon>Pezizomycotina</taxon>
        <taxon>Eurotiomycetes</taxon>
        <taxon>Eurotiomycetidae</taxon>
        <taxon>Eurotiales</taxon>
        <taxon>Aspergillaceae</taxon>
        <taxon>Penicillium</taxon>
    </lineage>
</organism>
<feature type="transmembrane region" description="Helical" evidence="7">
    <location>
        <begin position="315"/>
        <end position="335"/>
    </location>
</feature>
<proteinExistence type="inferred from homology"/>
<evidence type="ECO:0000256" key="6">
    <source>
        <dbReference type="SAM" id="MobiDB-lite"/>
    </source>
</evidence>
<feature type="transmembrane region" description="Helical" evidence="7">
    <location>
        <begin position="82"/>
        <end position="105"/>
    </location>
</feature>
<keyword evidence="4 7" id="KW-1133">Transmembrane helix</keyword>
<sequence>MSKIENDPEAQTKVQSAERPFTTDNATDQDVITEDAVFGTITTDGPNYRNIGWLGTSVLMMKAQIGLGVLSLPAAFNTLGLIPGIVSLLVLAHITTWGSYELGIFKLNHPEMYGYHDSMGLVFGRVGYEIMTIAFALFLVFCCASGLLSISIALNAISTHATCTAAFVAVPAVTVFCLASIRTMGSISWLAWVGMGCIFVALLTITIGVGTQGRPESAPATPGPWRSDWQLVAHPSFTEAISAVTAMVFALTGSPFFFAMISEMRDPRQYQKALFLCQGFVVVTFITIGVVTYYYCGSYVASPVLGSAGKTVKVAAYAVALPGLCVSATLSAHTVSKFFFVRILRGSRHLSSNTFVHWATWFVCVGAAITVAYLIASGIPIFDRLVSLVGALLGTLMVFQPLGVMWLYDNWSIFNENRTMVKTLKLAWVIFVIMSGTFLMIAGTYGAIVGVVDAMNANEGTRPWSCSDNSNSV</sequence>
<feature type="transmembrane region" description="Helical" evidence="7">
    <location>
        <begin position="126"/>
        <end position="150"/>
    </location>
</feature>
<evidence type="ECO:0000256" key="4">
    <source>
        <dbReference type="ARBA" id="ARBA00022989"/>
    </source>
</evidence>
<reference evidence="9" key="2">
    <citation type="journal article" date="2023" name="IMA Fungus">
        <title>Comparative genomic study of the Penicillium genus elucidates a diverse pangenome and 15 lateral gene transfer events.</title>
        <authorList>
            <person name="Petersen C."/>
            <person name="Sorensen T."/>
            <person name="Nielsen M.R."/>
            <person name="Sondergaard T.E."/>
            <person name="Sorensen J.L."/>
            <person name="Fitzpatrick D.A."/>
            <person name="Frisvad J.C."/>
            <person name="Nielsen K.L."/>
        </authorList>
    </citation>
    <scope>NUCLEOTIDE SEQUENCE</scope>
    <source>
        <strain evidence="9">IBT 23319</strain>
    </source>
</reference>
<keyword evidence="5 7" id="KW-0472">Membrane</keyword>
<feature type="transmembrane region" description="Helical" evidence="7">
    <location>
        <begin position="240"/>
        <end position="261"/>
    </location>
</feature>
<evidence type="ECO:0000256" key="5">
    <source>
        <dbReference type="ARBA" id="ARBA00023136"/>
    </source>
</evidence>
<dbReference type="PANTHER" id="PTHR22950">
    <property type="entry name" value="AMINO ACID TRANSPORTER"/>
    <property type="match status" value="1"/>
</dbReference>
<feature type="domain" description="Amino acid transporter transmembrane" evidence="8">
    <location>
        <begin position="50"/>
        <end position="448"/>
    </location>
</feature>
<comment type="subcellular location">
    <subcellularLocation>
        <location evidence="1">Membrane</location>
        <topology evidence="1">Multi-pass membrane protein</topology>
    </subcellularLocation>
</comment>
<name>A0A9W9N9Y4_PENCI</name>
<evidence type="ECO:0000259" key="8">
    <source>
        <dbReference type="Pfam" id="PF01490"/>
    </source>
</evidence>
<feature type="transmembrane region" description="Helical" evidence="7">
    <location>
        <begin position="51"/>
        <end position="76"/>
    </location>
</feature>
<dbReference type="GO" id="GO:0015179">
    <property type="term" value="F:L-amino acid transmembrane transporter activity"/>
    <property type="evidence" value="ECO:0007669"/>
    <property type="project" value="TreeGrafter"/>
</dbReference>
<comment type="caution">
    <text evidence="9">The sequence shown here is derived from an EMBL/GenBank/DDBJ whole genome shotgun (WGS) entry which is preliminary data.</text>
</comment>
<feature type="transmembrane region" description="Helical" evidence="7">
    <location>
        <begin position="189"/>
        <end position="209"/>
    </location>
</feature>
<evidence type="ECO:0000313" key="10">
    <source>
        <dbReference type="Proteomes" id="UP001147733"/>
    </source>
</evidence>
<reference evidence="9" key="1">
    <citation type="submission" date="2022-11" db="EMBL/GenBank/DDBJ databases">
        <authorList>
            <person name="Petersen C."/>
        </authorList>
    </citation>
    <scope>NUCLEOTIDE SEQUENCE</scope>
    <source>
        <strain evidence="9">IBT 23319</strain>
    </source>
</reference>
<dbReference type="InterPro" id="IPR013057">
    <property type="entry name" value="AA_transpt_TM"/>
</dbReference>
<comment type="similarity">
    <text evidence="2">Belongs to the amino acid/polyamine transporter 2 family.</text>
</comment>
<evidence type="ECO:0000256" key="2">
    <source>
        <dbReference type="ARBA" id="ARBA00008066"/>
    </source>
</evidence>
<feature type="region of interest" description="Disordered" evidence="6">
    <location>
        <begin position="1"/>
        <end position="26"/>
    </location>
</feature>
<feature type="transmembrane region" description="Helical" evidence="7">
    <location>
        <begin position="273"/>
        <end position="295"/>
    </location>
</feature>
<accession>A0A9W9N9Y4</accession>
<dbReference type="PANTHER" id="PTHR22950:SF683">
    <property type="entry name" value="AMINO ACID TRANSPORTER (EUROFUNG)"/>
    <property type="match status" value="1"/>
</dbReference>
<dbReference type="AlphaFoldDB" id="A0A9W9N9Y4"/>
<evidence type="ECO:0000313" key="9">
    <source>
        <dbReference type="EMBL" id="KAJ5215168.1"/>
    </source>
</evidence>
<dbReference type="Proteomes" id="UP001147733">
    <property type="component" value="Unassembled WGS sequence"/>
</dbReference>
<evidence type="ECO:0000256" key="7">
    <source>
        <dbReference type="SAM" id="Phobius"/>
    </source>
</evidence>
<feature type="transmembrane region" description="Helical" evidence="7">
    <location>
        <begin position="388"/>
        <end position="408"/>
    </location>
</feature>
<evidence type="ECO:0000256" key="3">
    <source>
        <dbReference type="ARBA" id="ARBA00022692"/>
    </source>
</evidence>
<dbReference type="Pfam" id="PF01490">
    <property type="entry name" value="Aa_trans"/>
    <property type="match status" value="1"/>
</dbReference>
<protein>
    <submittedName>
        <fullName evidence="9">Amino acid transporter</fullName>
    </submittedName>
</protein>
<dbReference type="RefSeq" id="XP_056494920.1">
    <property type="nucleotide sequence ID" value="XM_056650564.1"/>
</dbReference>
<feature type="transmembrane region" description="Helical" evidence="7">
    <location>
        <begin position="156"/>
        <end position="177"/>
    </location>
</feature>
<feature type="transmembrane region" description="Helical" evidence="7">
    <location>
        <begin position="355"/>
        <end position="376"/>
    </location>
</feature>
<gene>
    <name evidence="9" type="ORF">N7469_011659</name>
</gene>
<keyword evidence="10" id="KW-1185">Reference proteome</keyword>
<keyword evidence="3 7" id="KW-0812">Transmembrane</keyword>